<reference evidence="2 3" key="1">
    <citation type="journal article" date="2016" name="Nat. Commun.">
        <title>Thousands of microbial genomes shed light on interconnected biogeochemical processes in an aquifer system.</title>
        <authorList>
            <person name="Anantharaman K."/>
            <person name="Brown C.T."/>
            <person name="Hug L.A."/>
            <person name="Sharon I."/>
            <person name="Castelle C.J."/>
            <person name="Probst A.J."/>
            <person name="Thomas B.C."/>
            <person name="Singh A."/>
            <person name="Wilkins M.J."/>
            <person name="Karaoz U."/>
            <person name="Brodie E.L."/>
            <person name="Williams K.H."/>
            <person name="Hubbard S.S."/>
            <person name="Banfield J.F."/>
        </authorList>
    </citation>
    <scope>NUCLEOTIDE SEQUENCE [LARGE SCALE GENOMIC DNA]</scope>
</reference>
<proteinExistence type="predicted"/>
<evidence type="ECO:0008006" key="4">
    <source>
        <dbReference type="Google" id="ProtNLM"/>
    </source>
</evidence>
<evidence type="ECO:0000313" key="2">
    <source>
        <dbReference type="EMBL" id="OHA90295.1"/>
    </source>
</evidence>
<comment type="caution">
    <text evidence="2">The sequence shown here is derived from an EMBL/GenBank/DDBJ whole genome shotgun (WGS) entry which is preliminary data.</text>
</comment>
<evidence type="ECO:0000313" key="3">
    <source>
        <dbReference type="Proteomes" id="UP000178107"/>
    </source>
</evidence>
<keyword evidence="1" id="KW-1133">Transmembrane helix</keyword>
<feature type="transmembrane region" description="Helical" evidence="1">
    <location>
        <begin position="50"/>
        <end position="70"/>
    </location>
</feature>
<gene>
    <name evidence="2" type="ORF">A2838_01690</name>
</gene>
<sequence>MAKRVLLSKHPFSKIKNKRLRTDLYDALYFIAYLIEGIDRAKEKRYKEEFLRVIILYIASVVEALCLFLVESNSLILKKEECSHIRQISMPGVSVETGQLVIAIQKDKDIKIRDLPFAEAIKVLSKNRKISDTLYEKLNTLRTTRNTQHLYSRKNSSVSNDDVKNAYSSLDLLLKQI</sequence>
<evidence type="ECO:0000256" key="1">
    <source>
        <dbReference type="SAM" id="Phobius"/>
    </source>
</evidence>
<accession>A0A1G2SZ71</accession>
<dbReference type="EMBL" id="MHVH01000005">
    <property type="protein sequence ID" value="OHA90295.1"/>
    <property type="molecule type" value="Genomic_DNA"/>
</dbReference>
<dbReference type="AlphaFoldDB" id="A0A1G2SZ71"/>
<keyword evidence="1" id="KW-0472">Membrane</keyword>
<name>A0A1G2SZ71_9BACT</name>
<organism evidence="2 3">
    <name type="scientific">Candidatus Zambryskibacteria bacterium RIFCSPHIGHO2_01_FULL_46_25</name>
    <dbReference type="NCBI Taxonomy" id="1802738"/>
    <lineage>
        <taxon>Bacteria</taxon>
        <taxon>Candidatus Zambryskiibacteriota</taxon>
    </lineage>
</organism>
<keyword evidence="1" id="KW-0812">Transmembrane</keyword>
<dbReference type="Proteomes" id="UP000178107">
    <property type="component" value="Unassembled WGS sequence"/>
</dbReference>
<protein>
    <recommendedName>
        <fullName evidence="4">HEPN domain-containing protein</fullName>
    </recommendedName>
</protein>